<reference evidence="1 2" key="1">
    <citation type="submission" date="2020-10" db="EMBL/GenBank/DDBJ databases">
        <title>Identification of Nocardia species via Next-generation sequencing and recognition of intraspecies genetic diversity.</title>
        <authorList>
            <person name="Li P."/>
            <person name="Li P."/>
            <person name="Lu B."/>
        </authorList>
    </citation>
    <scope>NUCLEOTIDE SEQUENCE [LARGE SCALE GENOMIC DNA]</scope>
    <source>
        <strain evidence="1 2">N-11</strain>
    </source>
</reference>
<organism evidence="1 2">
    <name type="scientific">Nocardia abscessus</name>
    <dbReference type="NCBI Taxonomy" id="120957"/>
    <lineage>
        <taxon>Bacteria</taxon>
        <taxon>Bacillati</taxon>
        <taxon>Actinomycetota</taxon>
        <taxon>Actinomycetes</taxon>
        <taxon>Mycobacteriales</taxon>
        <taxon>Nocardiaceae</taxon>
        <taxon>Nocardia</taxon>
    </lineage>
</organism>
<protein>
    <submittedName>
        <fullName evidence="1">DUF1702 family protein</fullName>
    </submittedName>
</protein>
<gene>
    <name evidence="1" type="ORF">IU470_08520</name>
</gene>
<name>A0ABS0C6D6_9NOCA</name>
<sequence length="342" mass="37469">MTDRAEPRSVLGAFTCRRLENPMPSPLGPLRAALFVPSPASVRMVLSGFEQPDQHTALELEQVTMHLVGGIDSAVRSSDNDELIAALLQVPPKYRGFAYEGAAVGLTAMDSLSPGRRAADLIDGPAGDYALTMYVGVGLAMAKIPKLRWKKLFPQHPLFRWLAIDGYGFYKAFFQMQRYVREKHVETRYPGWLGDRDNLKRIADQGMGRALWFIGGGNPAGVVRLINEFDPKRHTDLWSGVGIAVTFAGGVETAAMEELWDVAGEFRPQLSLGSAMVARIRQQTNSVNEHSEAAAQVFCGTTVAKTDALIETSLDDLPDDGTSGTYLLWRDRIADIVTASRA</sequence>
<keyword evidence="2" id="KW-1185">Reference proteome</keyword>
<dbReference type="RefSeq" id="WP_195032450.1">
    <property type="nucleotide sequence ID" value="NZ_JADLRE010000005.1"/>
</dbReference>
<proteinExistence type="predicted"/>
<dbReference type="EMBL" id="JADLRE010000005">
    <property type="protein sequence ID" value="MBF6225152.1"/>
    <property type="molecule type" value="Genomic_DNA"/>
</dbReference>
<evidence type="ECO:0000313" key="2">
    <source>
        <dbReference type="Proteomes" id="UP000807309"/>
    </source>
</evidence>
<dbReference type="Proteomes" id="UP000807309">
    <property type="component" value="Unassembled WGS sequence"/>
</dbReference>
<accession>A0ABS0C6D6</accession>
<evidence type="ECO:0000313" key="1">
    <source>
        <dbReference type="EMBL" id="MBF6225152.1"/>
    </source>
</evidence>
<dbReference type="Pfam" id="PF08012">
    <property type="entry name" value="DUF1702"/>
    <property type="match status" value="1"/>
</dbReference>
<comment type="caution">
    <text evidence="1">The sequence shown here is derived from an EMBL/GenBank/DDBJ whole genome shotgun (WGS) entry which is preliminary data.</text>
</comment>
<dbReference type="InterPro" id="IPR012964">
    <property type="entry name" value="DUF1702"/>
</dbReference>